<dbReference type="InterPro" id="IPR036736">
    <property type="entry name" value="ACP-like_sf"/>
</dbReference>
<sequence>MLTDVPICLLPSRIAMTMTRLGLVFVALITIGCGTSAPPPAPTVPTESKGLSSVQEIVAQEIGLEPEDVSPDKTFDELGADGLDFISIVTEVEVRLGVAITVEVLEKATGVSDPKDMPATLTVHQFAEVVESLKTPADPPTTESEPEMP</sequence>
<feature type="domain" description="Carrier" evidence="1">
    <location>
        <begin position="45"/>
        <end position="125"/>
    </location>
</feature>
<comment type="caution">
    <text evidence="2">The sequence shown here is derived from an EMBL/GenBank/DDBJ whole genome shotgun (WGS) entry which is preliminary data.</text>
</comment>
<dbReference type="Pfam" id="PF00550">
    <property type="entry name" value="PP-binding"/>
    <property type="match status" value="1"/>
</dbReference>
<dbReference type="Proteomes" id="UP000239388">
    <property type="component" value="Unassembled WGS sequence"/>
</dbReference>
<proteinExistence type="predicted"/>
<dbReference type="Gene3D" id="1.10.1200.10">
    <property type="entry name" value="ACP-like"/>
    <property type="match status" value="1"/>
</dbReference>
<dbReference type="SUPFAM" id="SSF47336">
    <property type="entry name" value="ACP-like"/>
    <property type="match status" value="1"/>
</dbReference>
<evidence type="ECO:0000313" key="2">
    <source>
        <dbReference type="EMBL" id="PQO31642.1"/>
    </source>
</evidence>
<accession>A0A2S8FHK6</accession>
<dbReference type="InterPro" id="IPR009081">
    <property type="entry name" value="PP-bd_ACP"/>
</dbReference>
<gene>
    <name evidence="2" type="ORF">C5Y98_19700</name>
</gene>
<dbReference type="AlphaFoldDB" id="A0A2S8FHK6"/>
<dbReference type="PROSITE" id="PS50075">
    <property type="entry name" value="CARRIER"/>
    <property type="match status" value="1"/>
</dbReference>
<name>A0A2S8FHK6_9BACT</name>
<dbReference type="EMBL" id="PUIB01000019">
    <property type="protein sequence ID" value="PQO31642.1"/>
    <property type="molecule type" value="Genomic_DNA"/>
</dbReference>
<organism evidence="2 3">
    <name type="scientific">Blastopirellula marina</name>
    <dbReference type="NCBI Taxonomy" id="124"/>
    <lineage>
        <taxon>Bacteria</taxon>
        <taxon>Pseudomonadati</taxon>
        <taxon>Planctomycetota</taxon>
        <taxon>Planctomycetia</taxon>
        <taxon>Pirellulales</taxon>
        <taxon>Pirellulaceae</taxon>
        <taxon>Blastopirellula</taxon>
    </lineage>
</organism>
<evidence type="ECO:0000313" key="3">
    <source>
        <dbReference type="Proteomes" id="UP000239388"/>
    </source>
</evidence>
<reference evidence="2 3" key="1">
    <citation type="submission" date="2018-02" db="EMBL/GenBank/DDBJ databases">
        <title>Comparative genomes isolates from brazilian mangrove.</title>
        <authorList>
            <person name="Araujo J.E."/>
            <person name="Taketani R.G."/>
            <person name="Silva M.C.P."/>
            <person name="Loureco M.V."/>
            <person name="Andreote F.D."/>
        </authorList>
    </citation>
    <scope>NUCLEOTIDE SEQUENCE [LARGE SCALE GENOMIC DNA]</scope>
    <source>
        <strain evidence="2 3">NAP PRIS-MGV</strain>
    </source>
</reference>
<protein>
    <recommendedName>
        <fullName evidence="1">Carrier domain-containing protein</fullName>
    </recommendedName>
</protein>
<evidence type="ECO:0000259" key="1">
    <source>
        <dbReference type="PROSITE" id="PS50075"/>
    </source>
</evidence>